<evidence type="ECO:0000256" key="3">
    <source>
        <dbReference type="ARBA" id="ARBA00022475"/>
    </source>
</evidence>
<dbReference type="EMBL" id="JQIF01000009">
    <property type="protein sequence ID" value="KGJ54714.1"/>
    <property type="molecule type" value="Genomic_DNA"/>
</dbReference>
<protein>
    <submittedName>
        <fullName evidence="8">CDP-glycerol--glycerophosphate glycerophosphotransferase</fullName>
    </submittedName>
    <submittedName>
        <fullName evidence="7">CDP-glycerol:glycerophosphate glycerophosphotransferase</fullName>
    </submittedName>
</protein>
<dbReference type="Gene3D" id="3.40.50.12580">
    <property type="match status" value="1"/>
</dbReference>
<evidence type="ECO:0000313" key="8">
    <source>
        <dbReference type="EMBL" id="MCR0231477.1"/>
    </source>
</evidence>
<accession>A0A099I9L6</accession>
<dbReference type="Pfam" id="PF04464">
    <property type="entry name" value="Glyphos_transf"/>
    <property type="match status" value="1"/>
</dbReference>
<proteinExistence type="inferred from homology"/>
<comment type="similarity">
    <text evidence="2">Belongs to the CDP-glycerol glycerophosphotransferase family.</text>
</comment>
<reference evidence="7 9" key="1">
    <citation type="submission" date="2014-08" db="EMBL/GenBank/DDBJ databases">
        <title>Clostridium innocuum, an unnegligible vancomycin-resistant pathogen causing extra-intestinal infections.</title>
        <authorList>
            <person name="Feng Y."/>
            <person name="Chiu C.-H."/>
        </authorList>
    </citation>
    <scope>NUCLEOTIDE SEQUENCE [LARGE SCALE GENOMIC DNA]</scope>
    <source>
        <strain evidence="7 9">AN88</strain>
    </source>
</reference>
<dbReference type="InterPro" id="IPR007554">
    <property type="entry name" value="Glycerophosphate_synth"/>
</dbReference>
<dbReference type="EMBL" id="JAKTMA010000002">
    <property type="protein sequence ID" value="MCR0231477.1"/>
    <property type="molecule type" value="Genomic_DNA"/>
</dbReference>
<gene>
    <name evidence="7" type="ORF">CIAN88_01850</name>
    <name evidence="8" type="ORF">MKC95_01670</name>
</gene>
<comment type="caution">
    <text evidence="7">The sequence shown here is derived from an EMBL/GenBank/DDBJ whole genome shotgun (WGS) entry which is preliminary data.</text>
</comment>
<dbReference type="SUPFAM" id="SSF53756">
    <property type="entry name" value="UDP-Glycosyltransferase/glycogen phosphorylase"/>
    <property type="match status" value="1"/>
</dbReference>
<dbReference type="PANTHER" id="PTHR37316">
    <property type="entry name" value="TEICHOIC ACID GLYCEROL-PHOSPHATE PRIMASE"/>
    <property type="match status" value="1"/>
</dbReference>
<dbReference type="PANTHER" id="PTHR37316:SF3">
    <property type="entry name" value="TEICHOIC ACID GLYCEROL-PHOSPHATE TRANSFERASE"/>
    <property type="match status" value="1"/>
</dbReference>
<dbReference type="InterPro" id="IPR043148">
    <property type="entry name" value="TagF_C"/>
</dbReference>
<sequence>MGLKKLILHMVLWFFYQLAKCLPVRQNRITFVTLTSQILTGDFKLLDEELKRYPDIEIRYILTKFEKTIKGDLLYFLNCIKQVFLINTSKVVILNDNNYVVSHFKRSQVRVLQVWHACGAVKKFGNEIDRQYEIKNYDYVLSTSDQWKPVYAKAFGVNEHQVLPLGIPRTDALFSKACRLAYRNELLEKYPELQGKYVILYTPTFRGNIIKGLRHVDLDLSSLIEKLPDHYAVMYKMHPLLRDVDLGSGERILNVTDEELNHLYTVADCLITDYSSILFDFSIMEKKVILYTPDLAEYGETLGFNIDLKSIPFPVCQTAESLTKELCIKDYDKKSIKAFKDMYFMYQDGESTKRVSSFIYQQLKQS</sequence>
<comment type="subcellular location">
    <subcellularLocation>
        <location evidence="1">Cell membrane</location>
        <topology evidence="1">Peripheral membrane protein</topology>
    </subcellularLocation>
</comment>
<evidence type="ECO:0000256" key="5">
    <source>
        <dbReference type="ARBA" id="ARBA00022944"/>
    </source>
</evidence>
<evidence type="ECO:0000256" key="4">
    <source>
        <dbReference type="ARBA" id="ARBA00022679"/>
    </source>
</evidence>
<keyword evidence="4 7" id="KW-0808">Transferase</keyword>
<dbReference type="GO" id="GO:0005886">
    <property type="term" value="C:plasma membrane"/>
    <property type="evidence" value="ECO:0007669"/>
    <property type="project" value="UniProtKB-SubCell"/>
</dbReference>
<dbReference type="Gene3D" id="3.40.50.11820">
    <property type="match status" value="1"/>
</dbReference>
<dbReference type="InterPro" id="IPR043149">
    <property type="entry name" value="TagF_N"/>
</dbReference>
<keyword evidence="6" id="KW-0472">Membrane</keyword>
<evidence type="ECO:0000256" key="1">
    <source>
        <dbReference type="ARBA" id="ARBA00004202"/>
    </source>
</evidence>
<dbReference type="RefSeq" id="WP_008816557.1">
    <property type="nucleotide sequence ID" value="NZ_AP025565.1"/>
</dbReference>
<evidence type="ECO:0000256" key="2">
    <source>
        <dbReference type="ARBA" id="ARBA00010488"/>
    </source>
</evidence>
<keyword evidence="5" id="KW-0777">Teichoic acid biosynthesis</keyword>
<dbReference type="GO" id="GO:0047355">
    <property type="term" value="F:CDP-glycerol glycerophosphotransferase activity"/>
    <property type="evidence" value="ECO:0007669"/>
    <property type="project" value="InterPro"/>
</dbReference>
<evidence type="ECO:0000313" key="7">
    <source>
        <dbReference type="EMBL" id="KGJ54714.1"/>
    </source>
</evidence>
<dbReference type="Proteomes" id="UP001203972">
    <property type="component" value="Unassembled WGS sequence"/>
</dbReference>
<dbReference type="AlphaFoldDB" id="A0A099I9L6"/>
<dbReference type="Proteomes" id="UP000030008">
    <property type="component" value="Unassembled WGS sequence"/>
</dbReference>
<keyword evidence="3" id="KW-1003">Cell membrane</keyword>
<organism evidence="7 9">
    <name type="scientific">Clostridium innocuum</name>
    <dbReference type="NCBI Taxonomy" id="1522"/>
    <lineage>
        <taxon>Bacteria</taxon>
        <taxon>Bacillati</taxon>
        <taxon>Bacillota</taxon>
        <taxon>Clostridia</taxon>
        <taxon>Eubacteriales</taxon>
        <taxon>Clostridiaceae</taxon>
        <taxon>Clostridium</taxon>
    </lineage>
</organism>
<reference evidence="8" key="2">
    <citation type="journal article" date="2022" name="Clin. Infect. Dis.">
        <title>Association between Clostridium innocuum and antibiotic-associated diarrhea in adults and children: A cross-sectional study and comparative genomics analysis.</title>
        <authorList>
            <person name="Cherny K.E."/>
            <person name="Muscat E.B."/>
            <person name="Balaji A."/>
            <person name="Mukherjee J."/>
            <person name="Ozer E.A."/>
            <person name="Angarone M.P."/>
            <person name="Hauser A.R."/>
            <person name="Sichel J.S."/>
            <person name="Amponsah E."/>
            <person name="Kociolek L.K."/>
        </authorList>
    </citation>
    <scope>NUCLEOTIDE SEQUENCE</scope>
    <source>
        <strain evidence="8">NU1-AC-029v</strain>
    </source>
</reference>
<dbReference type="InterPro" id="IPR051612">
    <property type="entry name" value="Teichoic_Acid_Biosynth"/>
</dbReference>
<dbReference type="GO" id="GO:0019350">
    <property type="term" value="P:teichoic acid biosynthetic process"/>
    <property type="evidence" value="ECO:0007669"/>
    <property type="project" value="UniProtKB-KW"/>
</dbReference>
<evidence type="ECO:0000313" key="9">
    <source>
        <dbReference type="Proteomes" id="UP000030008"/>
    </source>
</evidence>
<evidence type="ECO:0000256" key="6">
    <source>
        <dbReference type="ARBA" id="ARBA00023136"/>
    </source>
</evidence>
<name>A0A099I9L6_CLOIN</name>